<accession>A0A3L6PW27</accession>
<proteinExistence type="predicted"/>
<dbReference type="Gene3D" id="1.20.1050.10">
    <property type="match status" value="1"/>
</dbReference>
<dbReference type="STRING" id="4540.A0A3L6PW27"/>
<comment type="caution">
    <text evidence="3">The sequence shown here is derived from an EMBL/GenBank/DDBJ whole genome shotgun (WGS) entry which is preliminary data.</text>
</comment>
<evidence type="ECO:0000313" key="3">
    <source>
        <dbReference type="EMBL" id="RLM64370.1"/>
    </source>
</evidence>
<dbReference type="Proteomes" id="UP000275267">
    <property type="component" value="Unassembled WGS sequence"/>
</dbReference>
<gene>
    <name evidence="3" type="ORF">C2845_PM16G08370</name>
</gene>
<dbReference type="GO" id="GO:0043295">
    <property type="term" value="F:glutathione binding"/>
    <property type="evidence" value="ECO:0007669"/>
    <property type="project" value="TreeGrafter"/>
</dbReference>
<organism evidence="3 4">
    <name type="scientific">Panicum miliaceum</name>
    <name type="common">Proso millet</name>
    <name type="synonym">Broomcorn millet</name>
    <dbReference type="NCBI Taxonomy" id="4540"/>
    <lineage>
        <taxon>Eukaryota</taxon>
        <taxon>Viridiplantae</taxon>
        <taxon>Streptophyta</taxon>
        <taxon>Embryophyta</taxon>
        <taxon>Tracheophyta</taxon>
        <taxon>Spermatophyta</taxon>
        <taxon>Magnoliopsida</taxon>
        <taxon>Liliopsida</taxon>
        <taxon>Poales</taxon>
        <taxon>Poaceae</taxon>
        <taxon>PACMAD clade</taxon>
        <taxon>Panicoideae</taxon>
        <taxon>Panicodae</taxon>
        <taxon>Paniceae</taxon>
        <taxon>Panicinae</taxon>
        <taxon>Panicum</taxon>
        <taxon>Panicum sect. Panicum</taxon>
    </lineage>
</organism>
<dbReference type="GO" id="GO:0004364">
    <property type="term" value="F:glutathione transferase activity"/>
    <property type="evidence" value="ECO:0007669"/>
    <property type="project" value="UniProtKB-EC"/>
</dbReference>
<reference evidence="4" key="1">
    <citation type="journal article" date="2019" name="Nat. Commun.">
        <title>The genome of broomcorn millet.</title>
        <authorList>
            <person name="Zou C."/>
            <person name="Miki D."/>
            <person name="Li D."/>
            <person name="Tang Q."/>
            <person name="Xiao L."/>
            <person name="Rajput S."/>
            <person name="Deng P."/>
            <person name="Jia W."/>
            <person name="Huang R."/>
            <person name="Zhang M."/>
            <person name="Sun Y."/>
            <person name="Hu J."/>
            <person name="Fu X."/>
            <person name="Schnable P.S."/>
            <person name="Li F."/>
            <person name="Zhang H."/>
            <person name="Feng B."/>
            <person name="Zhu X."/>
            <person name="Liu R."/>
            <person name="Schnable J.C."/>
            <person name="Zhu J.-K."/>
            <person name="Zhang H."/>
        </authorList>
    </citation>
    <scope>NUCLEOTIDE SEQUENCE [LARGE SCALE GENOMIC DNA]</scope>
</reference>
<protein>
    <recommendedName>
        <fullName evidence="1">glutathione transferase</fullName>
        <ecNumber evidence="1">2.5.1.18</ecNumber>
    </recommendedName>
</protein>
<dbReference type="AlphaFoldDB" id="A0A3L6PW27"/>
<evidence type="ECO:0000313" key="4">
    <source>
        <dbReference type="Proteomes" id="UP000275267"/>
    </source>
</evidence>
<dbReference type="OrthoDB" id="422574at2759"/>
<evidence type="ECO:0000256" key="1">
    <source>
        <dbReference type="ARBA" id="ARBA00012452"/>
    </source>
</evidence>
<sequence>MFKEGNLISAESRAIARHVLRKNKPELLGGGSLERSAMVYVWLDVEAHQHHPAAVAIMLQCIIAPLVGGARDHVVPNGASRRAWRWTGWW</sequence>
<dbReference type="PANTHER" id="PTHR43900">
    <property type="entry name" value="GLUTATHIONE S-TRANSFERASE RHO"/>
    <property type="match status" value="1"/>
</dbReference>
<keyword evidence="4" id="KW-1185">Reference proteome</keyword>
<dbReference type="EC" id="2.5.1.18" evidence="1"/>
<name>A0A3L6PW27_PANMI</name>
<dbReference type="EMBL" id="PQIB02000015">
    <property type="protein sequence ID" value="RLM64370.1"/>
    <property type="molecule type" value="Genomic_DNA"/>
</dbReference>
<keyword evidence="2" id="KW-0808">Transferase</keyword>
<dbReference type="GO" id="GO:0006749">
    <property type="term" value="P:glutathione metabolic process"/>
    <property type="evidence" value="ECO:0007669"/>
    <property type="project" value="TreeGrafter"/>
</dbReference>
<dbReference type="GO" id="GO:0005737">
    <property type="term" value="C:cytoplasm"/>
    <property type="evidence" value="ECO:0007669"/>
    <property type="project" value="TreeGrafter"/>
</dbReference>
<evidence type="ECO:0000256" key="2">
    <source>
        <dbReference type="ARBA" id="ARBA00022679"/>
    </source>
</evidence>
<dbReference type="PANTHER" id="PTHR43900:SF17">
    <property type="entry name" value="GLUTATHIONE S-TRANSFERASE 4"/>
    <property type="match status" value="1"/>
</dbReference>